<evidence type="ECO:0000313" key="2">
    <source>
        <dbReference type="EMBL" id="VVC94979.1"/>
    </source>
</evidence>
<reference evidence="2 3" key="1">
    <citation type="submission" date="2017-07" db="EMBL/GenBank/DDBJ databases">
        <authorList>
            <person name="Talla V."/>
            <person name="Backstrom N."/>
        </authorList>
    </citation>
    <scope>NUCLEOTIDE SEQUENCE [LARGE SCALE GENOMIC DNA]</scope>
</reference>
<feature type="region of interest" description="Disordered" evidence="1">
    <location>
        <begin position="1"/>
        <end position="26"/>
    </location>
</feature>
<evidence type="ECO:0000313" key="3">
    <source>
        <dbReference type="Proteomes" id="UP000324832"/>
    </source>
</evidence>
<feature type="compositionally biased region" description="Acidic residues" evidence="1">
    <location>
        <begin position="9"/>
        <end position="23"/>
    </location>
</feature>
<dbReference type="EMBL" id="FZQP02002192">
    <property type="protein sequence ID" value="VVC94979.1"/>
    <property type="molecule type" value="Genomic_DNA"/>
</dbReference>
<keyword evidence="3" id="KW-1185">Reference proteome</keyword>
<dbReference type="AlphaFoldDB" id="A0A5E4QB29"/>
<protein>
    <submittedName>
        <fullName evidence="2">Uncharacterized protein</fullName>
    </submittedName>
</protein>
<sequence>MSSPPPAQEEVEVGDESMEEDSPEMIPADRFTLPACADAVVEQWRTKMDEGVLSQAHFQDHWRERANTLLFQPLERFVWGDTDLSTPAPPRRATLCGKVYQRTDTTSTRWANPVAAAAAPDEKGEAHPHISPQVLERLRIVASVCLSYCFRLLTLDHAPGLPNDLRLKDAECDLLQILDQPDCYCTVLYNDETHTFEQPPRLCGAGEPHRPRGSHDRQVQFVPALRQAQDGHRDPVRHVRKVHVAARPRAPGAGDARAGCKTL</sequence>
<name>A0A5E4QB29_9NEOP</name>
<proteinExistence type="predicted"/>
<gene>
    <name evidence="2" type="ORF">LSINAPIS_LOCUS6805</name>
</gene>
<organism evidence="2 3">
    <name type="scientific">Leptidea sinapis</name>
    <dbReference type="NCBI Taxonomy" id="189913"/>
    <lineage>
        <taxon>Eukaryota</taxon>
        <taxon>Metazoa</taxon>
        <taxon>Ecdysozoa</taxon>
        <taxon>Arthropoda</taxon>
        <taxon>Hexapoda</taxon>
        <taxon>Insecta</taxon>
        <taxon>Pterygota</taxon>
        <taxon>Neoptera</taxon>
        <taxon>Endopterygota</taxon>
        <taxon>Lepidoptera</taxon>
        <taxon>Glossata</taxon>
        <taxon>Ditrysia</taxon>
        <taxon>Papilionoidea</taxon>
        <taxon>Pieridae</taxon>
        <taxon>Dismorphiinae</taxon>
        <taxon>Leptidea</taxon>
    </lineage>
</organism>
<dbReference type="Proteomes" id="UP000324832">
    <property type="component" value="Unassembled WGS sequence"/>
</dbReference>
<accession>A0A5E4QB29</accession>
<evidence type="ECO:0000256" key="1">
    <source>
        <dbReference type="SAM" id="MobiDB-lite"/>
    </source>
</evidence>